<dbReference type="EMBL" id="KR095315">
    <property type="protein sequence ID" value="AKS26343.1"/>
    <property type="molecule type" value="Genomic_DNA"/>
</dbReference>
<accession>A0A7R5WJ59</accession>
<organism evidence="1 2">
    <name type="scientific">Diachasmimorpha longicaudata entomopoxvirus</name>
    <dbReference type="NCBI Taxonomy" id="109981"/>
    <lineage>
        <taxon>Viruses</taxon>
        <taxon>Varidnaviria</taxon>
        <taxon>Bamfordvirae</taxon>
        <taxon>Nucleocytoviricota</taxon>
        <taxon>Pokkesviricetes</taxon>
        <taxon>Chitovirales</taxon>
        <taxon>Poxviridae</taxon>
        <taxon>Entomopoxvirinae</taxon>
        <taxon>Epsilonentomopoxvirus</taxon>
        <taxon>Epsilonentomopoxvirus dlongicaudata</taxon>
        <taxon>Diachasmimorpha entomopoxvirus</taxon>
    </lineage>
</organism>
<gene>
    <name evidence="1" type="ORF">DLEV_052</name>
</gene>
<reference evidence="1 2" key="1">
    <citation type="submission" date="2015-04" db="EMBL/GenBank/DDBJ databases">
        <title>Diachasmimorpha longicaudata entomopoxvirus genome.</title>
        <authorList>
            <person name="Coffman K.A."/>
            <person name="Burke G.R."/>
        </authorList>
    </citation>
    <scope>NUCLEOTIDE SEQUENCE [LARGE SCALE GENOMIC DNA]</scope>
</reference>
<evidence type="ECO:0000313" key="1">
    <source>
        <dbReference type="EMBL" id="AKS26343.1"/>
    </source>
</evidence>
<dbReference type="Proteomes" id="UP000593702">
    <property type="component" value="Segment"/>
</dbReference>
<keyword evidence="2" id="KW-1185">Reference proteome</keyword>
<evidence type="ECO:0000313" key="2">
    <source>
        <dbReference type="Proteomes" id="UP000593702"/>
    </source>
</evidence>
<sequence>MARLLLICLFFAQLSFGFTRPFNAGSPFFPKHDIHFTEVVGWADPPHQINIEVPFIDPDATTRAPTTTKRSLDPENLPPQFETILGKGPIIFPIFKNPNYIKQLTSASESITYNKIILGICAIIGMRYL</sequence>
<protein>
    <submittedName>
        <fullName evidence="1">Uncharacterized protein</fullName>
    </submittedName>
</protein>
<name>A0A7R5WJ59_9POXV</name>
<proteinExistence type="predicted"/>